<dbReference type="GO" id="GO:0009279">
    <property type="term" value="C:cell outer membrane"/>
    <property type="evidence" value="ECO:0007669"/>
    <property type="project" value="UniProtKB-SubCell"/>
</dbReference>
<evidence type="ECO:0000256" key="2">
    <source>
        <dbReference type="ARBA" id="ARBA00006275"/>
    </source>
</evidence>
<evidence type="ECO:0000256" key="4">
    <source>
        <dbReference type="ARBA" id="ARBA00023136"/>
    </source>
</evidence>
<comment type="similarity">
    <text evidence="2">Belongs to the SusD family.</text>
</comment>
<evidence type="ECO:0000259" key="6">
    <source>
        <dbReference type="Pfam" id="PF07980"/>
    </source>
</evidence>
<organism evidence="8 9">
    <name type="scientific">Sphingobacterium corticibacterium</name>
    <dbReference type="NCBI Taxonomy" id="2484746"/>
    <lineage>
        <taxon>Bacteria</taxon>
        <taxon>Pseudomonadati</taxon>
        <taxon>Bacteroidota</taxon>
        <taxon>Sphingobacteriia</taxon>
        <taxon>Sphingobacteriales</taxon>
        <taxon>Sphingobacteriaceae</taxon>
        <taxon>Sphingobacterium</taxon>
    </lineage>
</organism>
<dbReference type="InterPro" id="IPR012944">
    <property type="entry name" value="SusD_RagB_dom"/>
</dbReference>
<dbReference type="PROSITE" id="PS51257">
    <property type="entry name" value="PROKAR_LIPOPROTEIN"/>
    <property type="match status" value="1"/>
</dbReference>
<dbReference type="CDD" id="cd08977">
    <property type="entry name" value="SusD"/>
    <property type="match status" value="1"/>
</dbReference>
<dbReference type="InterPro" id="IPR011990">
    <property type="entry name" value="TPR-like_helical_dom_sf"/>
</dbReference>
<protein>
    <submittedName>
        <fullName evidence="8">RagB/SusD family nutrient uptake outer membrane protein</fullName>
    </submittedName>
</protein>
<dbReference type="Proteomes" id="UP000292855">
    <property type="component" value="Unassembled WGS sequence"/>
</dbReference>
<reference evidence="8 9" key="1">
    <citation type="submission" date="2019-02" db="EMBL/GenBank/DDBJ databases">
        <authorList>
            <person name="Li Y."/>
        </authorList>
    </citation>
    <scope>NUCLEOTIDE SEQUENCE [LARGE SCALE GENOMIC DNA]</scope>
    <source>
        <strain evidence="8 9">30C10-4-7</strain>
    </source>
</reference>
<evidence type="ECO:0000256" key="1">
    <source>
        <dbReference type="ARBA" id="ARBA00004442"/>
    </source>
</evidence>
<proteinExistence type="inferred from homology"/>
<evidence type="ECO:0000259" key="7">
    <source>
        <dbReference type="Pfam" id="PF14322"/>
    </source>
</evidence>
<evidence type="ECO:0000313" key="8">
    <source>
        <dbReference type="EMBL" id="RZF62331.1"/>
    </source>
</evidence>
<dbReference type="Pfam" id="PF07980">
    <property type="entry name" value="SusD_RagB"/>
    <property type="match status" value="1"/>
</dbReference>
<evidence type="ECO:0000313" key="9">
    <source>
        <dbReference type="Proteomes" id="UP000292855"/>
    </source>
</evidence>
<keyword evidence="9" id="KW-1185">Reference proteome</keyword>
<feature type="domain" description="RagB/SusD" evidence="6">
    <location>
        <begin position="360"/>
        <end position="504"/>
    </location>
</feature>
<name>A0A4Q6XQY8_9SPHI</name>
<evidence type="ECO:0000256" key="5">
    <source>
        <dbReference type="ARBA" id="ARBA00023237"/>
    </source>
</evidence>
<keyword evidence="4" id="KW-0472">Membrane</keyword>
<keyword evidence="5" id="KW-0998">Cell outer membrane</keyword>
<evidence type="ECO:0000256" key="3">
    <source>
        <dbReference type="ARBA" id="ARBA00022729"/>
    </source>
</evidence>
<keyword evidence="3" id="KW-0732">Signal</keyword>
<accession>A0A4Q6XQY8</accession>
<dbReference type="Gene3D" id="1.25.40.390">
    <property type="match status" value="1"/>
</dbReference>
<dbReference type="Pfam" id="PF14322">
    <property type="entry name" value="SusD-like_3"/>
    <property type="match status" value="1"/>
</dbReference>
<comment type="caution">
    <text evidence="8">The sequence shown here is derived from an EMBL/GenBank/DDBJ whole genome shotgun (WGS) entry which is preliminary data.</text>
</comment>
<sequence>MIIMINKLISLCFAVVLLQGCTKLDENIYDKYTSEDFYNSKEGSDVALAAVYAQIPGNWDGVGYAGADRGWYDLNSMSTDEQVIPHRNTGDWELDFARLYLRQWLPTDGFINNTWNWLYKSVFNANLAVAQLETANADPSKIAEAKVLRAFFYYLLIDDFGDVPFFTDNNVTVDKIPQEKRAVIFDFIVKEINENVELLSSAKGGVYYGRFNKWAGYALLAKLYLNAEVYTGTPRWQECLDACNKVSEGGFSLHSGAADNSHPLGYKYFELFGDVLPDDETILAIYTRVDVVGRNIFTVRSLGGSDASALFGYSGWNGSVVPKDFLDKFNDNDIRKRQFRYGASPFGPRPAGFTIYSVELNNIDNPGANPNDGARSQKFFPAAPANSGGASNDFPIYRYADILLMKAECHVRMNNAGAGKPFVDEVRQRAGLQALSAAPTLEDIYNERGFELAWEGHRRQDMIRFGTFLLPRGLVKAAQSYRLLFPIPTAALNANPLLTQNPEYN</sequence>
<gene>
    <name evidence="8" type="ORF">EWE74_05895</name>
</gene>
<dbReference type="OrthoDB" id="9783641at2"/>
<dbReference type="AlphaFoldDB" id="A0A4Q6XQY8"/>
<comment type="subcellular location">
    <subcellularLocation>
        <location evidence="1">Cell outer membrane</location>
    </subcellularLocation>
</comment>
<dbReference type="EMBL" id="SGIT01000001">
    <property type="protein sequence ID" value="RZF62331.1"/>
    <property type="molecule type" value="Genomic_DNA"/>
</dbReference>
<dbReference type="InterPro" id="IPR033985">
    <property type="entry name" value="SusD-like_N"/>
</dbReference>
<feature type="domain" description="SusD-like N-terminal" evidence="7">
    <location>
        <begin position="88"/>
        <end position="225"/>
    </location>
</feature>
<dbReference type="SUPFAM" id="SSF48452">
    <property type="entry name" value="TPR-like"/>
    <property type="match status" value="1"/>
</dbReference>